<dbReference type="PANTHER" id="PTHR30622">
    <property type="entry name" value="UNDECAPRENYL-DIPHOSPHATASE"/>
    <property type="match status" value="1"/>
</dbReference>
<evidence type="ECO:0000256" key="11">
    <source>
        <dbReference type="ARBA" id="ARBA00032707"/>
    </source>
</evidence>
<evidence type="ECO:0000256" key="3">
    <source>
        <dbReference type="ARBA" id="ARBA00012374"/>
    </source>
</evidence>
<name>A0A7C4LL13_9PLAN</name>
<comment type="function">
    <text evidence="14">Catalyzes the dephosphorylation of undecaprenyl diphosphate (UPP). Confers resistance to bacitracin.</text>
</comment>
<proteinExistence type="inferred from homology"/>
<dbReference type="HAMAP" id="MF_01006">
    <property type="entry name" value="Undec_diphosphatase"/>
    <property type="match status" value="1"/>
</dbReference>
<keyword evidence="14" id="KW-0961">Cell wall biogenesis/degradation</keyword>
<evidence type="ECO:0000256" key="8">
    <source>
        <dbReference type="ARBA" id="ARBA00022989"/>
    </source>
</evidence>
<keyword evidence="14" id="KW-0573">Peptidoglycan synthesis</keyword>
<dbReference type="GO" id="GO:0046677">
    <property type="term" value="P:response to antibiotic"/>
    <property type="evidence" value="ECO:0007669"/>
    <property type="project" value="UniProtKB-UniRule"/>
</dbReference>
<feature type="transmembrane region" description="Helical" evidence="14">
    <location>
        <begin position="240"/>
        <end position="261"/>
    </location>
</feature>
<dbReference type="GO" id="GO:0009252">
    <property type="term" value="P:peptidoglycan biosynthetic process"/>
    <property type="evidence" value="ECO:0007669"/>
    <property type="project" value="UniProtKB-KW"/>
</dbReference>
<feature type="transmembrane region" description="Helical" evidence="14">
    <location>
        <begin position="109"/>
        <end position="126"/>
    </location>
</feature>
<evidence type="ECO:0000256" key="10">
    <source>
        <dbReference type="ARBA" id="ARBA00023251"/>
    </source>
</evidence>
<reference evidence="15" key="1">
    <citation type="journal article" date="2020" name="mSystems">
        <title>Genome- and Community-Level Interaction Insights into Carbon Utilization and Element Cycling Functions of Hydrothermarchaeota in Hydrothermal Sediment.</title>
        <authorList>
            <person name="Zhou Z."/>
            <person name="Liu Y."/>
            <person name="Xu W."/>
            <person name="Pan J."/>
            <person name="Luo Z.H."/>
            <person name="Li M."/>
        </authorList>
    </citation>
    <scope>NUCLEOTIDE SEQUENCE [LARGE SCALE GENOMIC DNA]</scope>
    <source>
        <strain evidence="15">SpSt-508</strain>
    </source>
</reference>
<evidence type="ECO:0000256" key="1">
    <source>
        <dbReference type="ARBA" id="ARBA00004651"/>
    </source>
</evidence>
<dbReference type="GO" id="GO:0050380">
    <property type="term" value="F:undecaprenyl-diphosphatase activity"/>
    <property type="evidence" value="ECO:0007669"/>
    <property type="project" value="UniProtKB-UniRule"/>
</dbReference>
<dbReference type="PANTHER" id="PTHR30622:SF4">
    <property type="entry name" value="UNDECAPRENYL-DIPHOSPHATASE"/>
    <property type="match status" value="1"/>
</dbReference>
<evidence type="ECO:0000256" key="14">
    <source>
        <dbReference type="HAMAP-Rule" id="MF_01006"/>
    </source>
</evidence>
<comment type="caution">
    <text evidence="15">The sequence shown here is derived from an EMBL/GenBank/DDBJ whole genome shotgun (WGS) entry which is preliminary data.</text>
</comment>
<comment type="miscellaneous">
    <text evidence="14">Bacitracin is thought to be involved in the inhibition of peptidoglycan synthesis by sequestering undecaprenyl diphosphate, thereby reducing the pool of lipid carrier available.</text>
</comment>
<evidence type="ECO:0000256" key="2">
    <source>
        <dbReference type="ARBA" id="ARBA00010621"/>
    </source>
</evidence>
<keyword evidence="9 14" id="KW-0472">Membrane</keyword>
<dbReference type="EMBL" id="DSVQ01000012">
    <property type="protein sequence ID" value="HGT39216.1"/>
    <property type="molecule type" value="Genomic_DNA"/>
</dbReference>
<keyword evidence="10 14" id="KW-0046">Antibiotic resistance</keyword>
<feature type="transmembrane region" description="Helical" evidence="14">
    <location>
        <begin position="205"/>
        <end position="228"/>
    </location>
</feature>
<evidence type="ECO:0000256" key="5">
    <source>
        <dbReference type="ARBA" id="ARBA00022475"/>
    </source>
</evidence>
<dbReference type="InterPro" id="IPR003824">
    <property type="entry name" value="UppP"/>
</dbReference>
<feature type="transmembrane region" description="Helical" evidence="14">
    <location>
        <begin position="178"/>
        <end position="198"/>
    </location>
</feature>
<keyword evidence="5 14" id="KW-1003">Cell membrane</keyword>
<evidence type="ECO:0000256" key="4">
    <source>
        <dbReference type="ARBA" id="ARBA00021581"/>
    </source>
</evidence>
<evidence type="ECO:0000256" key="13">
    <source>
        <dbReference type="ARBA" id="ARBA00047594"/>
    </source>
</evidence>
<evidence type="ECO:0000256" key="12">
    <source>
        <dbReference type="ARBA" id="ARBA00032932"/>
    </source>
</evidence>
<organism evidence="15">
    <name type="scientific">Schlesneria paludicola</name>
    <dbReference type="NCBI Taxonomy" id="360056"/>
    <lineage>
        <taxon>Bacteria</taxon>
        <taxon>Pseudomonadati</taxon>
        <taxon>Planctomycetota</taxon>
        <taxon>Planctomycetia</taxon>
        <taxon>Planctomycetales</taxon>
        <taxon>Planctomycetaceae</taxon>
        <taxon>Schlesneria</taxon>
    </lineage>
</organism>
<accession>A0A7C4LL13</accession>
<dbReference type="GO" id="GO:0005886">
    <property type="term" value="C:plasma membrane"/>
    <property type="evidence" value="ECO:0007669"/>
    <property type="project" value="UniProtKB-SubCell"/>
</dbReference>
<feature type="transmembrane region" description="Helical" evidence="14">
    <location>
        <begin position="138"/>
        <end position="158"/>
    </location>
</feature>
<comment type="catalytic activity">
    <reaction evidence="13 14">
        <text>di-trans,octa-cis-undecaprenyl diphosphate + H2O = di-trans,octa-cis-undecaprenyl phosphate + phosphate + H(+)</text>
        <dbReference type="Rhea" id="RHEA:28094"/>
        <dbReference type="ChEBI" id="CHEBI:15377"/>
        <dbReference type="ChEBI" id="CHEBI:15378"/>
        <dbReference type="ChEBI" id="CHEBI:43474"/>
        <dbReference type="ChEBI" id="CHEBI:58405"/>
        <dbReference type="ChEBI" id="CHEBI:60392"/>
        <dbReference type="EC" id="3.6.1.27"/>
    </reaction>
</comment>
<keyword evidence="7 14" id="KW-0378">Hydrolase</keyword>
<protein>
    <recommendedName>
        <fullName evidence="4 14">Undecaprenyl-diphosphatase</fullName>
        <ecNumber evidence="3 14">3.6.1.27</ecNumber>
    </recommendedName>
    <alternativeName>
        <fullName evidence="12 14">Bacitracin resistance protein</fullName>
    </alternativeName>
    <alternativeName>
        <fullName evidence="11 14">Undecaprenyl pyrophosphate phosphatase</fullName>
    </alternativeName>
</protein>
<feature type="transmembrane region" description="Helical" evidence="14">
    <location>
        <begin position="50"/>
        <end position="68"/>
    </location>
</feature>
<feature type="transmembrane region" description="Helical" evidence="14">
    <location>
        <begin position="7"/>
        <end position="30"/>
    </location>
</feature>
<evidence type="ECO:0000313" key="15">
    <source>
        <dbReference type="EMBL" id="HGT39216.1"/>
    </source>
</evidence>
<comment type="similarity">
    <text evidence="2 14">Belongs to the UppP family.</text>
</comment>
<evidence type="ECO:0000256" key="9">
    <source>
        <dbReference type="ARBA" id="ARBA00023136"/>
    </source>
</evidence>
<dbReference type="GO" id="GO:0071555">
    <property type="term" value="P:cell wall organization"/>
    <property type="evidence" value="ECO:0007669"/>
    <property type="project" value="UniProtKB-KW"/>
</dbReference>
<keyword evidence="8 14" id="KW-1133">Transmembrane helix</keyword>
<evidence type="ECO:0000256" key="6">
    <source>
        <dbReference type="ARBA" id="ARBA00022692"/>
    </source>
</evidence>
<dbReference type="Pfam" id="PF02673">
    <property type="entry name" value="BacA"/>
    <property type="match status" value="1"/>
</dbReference>
<keyword evidence="6 14" id="KW-0812">Transmembrane</keyword>
<dbReference type="EC" id="3.6.1.27" evidence="3 14"/>
<keyword evidence="14" id="KW-0133">Cell shape</keyword>
<comment type="subcellular location">
    <subcellularLocation>
        <location evidence="1 14">Cell membrane</location>
        <topology evidence="1 14">Multi-pass membrane protein</topology>
    </subcellularLocation>
</comment>
<feature type="transmembrane region" description="Helical" evidence="14">
    <location>
        <begin position="80"/>
        <end position="97"/>
    </location>
</feature>
<dbReference type="GO" id="GO:0008360">
    <property type="term" value="P:regulation of cell shape"/>
    <property type="evidence" value="ECO:0007669"/>
    <property type="project" value="UniProtKB-KW"/>
</dbReference>
<gene>
    <name evidence="14" type="primary">uppP</name>
    <name evidence="15" type="ORF">ENS64_08135</name>
</gene>
<sequence length="278" mass="29571">MNDYAQVIILGLVQGIAEFLPISSSGHLVLTKHVLSWWTGREVLSPGKDLEVLLHLGTLVAILVVYARDLRRQMLQARQWGLLLVASLPAAVAGLTLEEWFDRVFDAPVLAGYGLLVTATLLSAAHHCREGRCELHQLSWLQAAVIGCFQAVALVPGISRSGSTIAGGLLTGVDRVAATQFSFLMAIPITAGAILLSLKHIAVGGLTVSAGPAAVGVIVSFLAGWLSLKALIRVMTQRRLPWFAGYCAVLGLVTIAVCRLVPELPVPPERPAVVRAAE</sequence>
<dbReference type="AlphaFoldDB" id="A0A7C4LL13"/>
<evidence type="ECO:0000256" key="7">
    <source>
        <dbReference type="ARBA" id="ARBA00022801"/>
    </source>
</evidence>